<dbReference type="GO" id="GO:0005829">
    <property type="term" value="C:cytosol"/>
    <property type="evidence" value="ECO:0007669"/>
    <property type="project" value="TreeGrafter"/>
</dbReference>
<dbReference type="InterPro" id="IPR017335">
    <property type="entry name" value="RNF8"/>
</dbReference>
<feature type="domain" description="FHA" evidence="14">
    <location>
        <begin position="29"/>
        <end position="83"/>
    </location>
</feature>
<dbReference type="CDD" id="cd16535">
    <property type="entry name" value="RING-HC_RNF8"/>
    <property type="match status" value="1"/>
</dbReference>
<dbReference type="Gene3D" id="1.20.5.170">
    <property type="match status" value="1"/>
</dbReference>
<dbReference type="SUPFAM" id="SSF57850">
    <property type="entry name" value="RING/U-box"/>
    <property type="match status" value="1"/>
</dbReference>
<evidence type="ECO:0000256" key="4">
    <source>
        <dbReference type="ARBA" id="ARBA00022723"/>
    </source>
</evidence>
<dbReference type="Gene3D" id="2.60.200.20">
    <property type="match status" value="1"/>
</dbReference>
<evidence type="ECO:0000256" key="9">
    <source>
        <dbReference type="ARBA" id="ARBA00022853"/>
    </source>
</evidence>
<comment type="pathway">
    <text evidence="12">Protein modification; protein ubiquitination.</text>
</comment>
<keyword evidence="9 12" id="KW-0156">Chromatin regulator</keyword>
<dbReference type="SUPFAM" id="SSF49879">
    <property type="entry name" value="SMAD/FHA domain"/>
    <property type="match status" value="1"/>
</dbReference>
<evidence type="ECO:0000256" key="3">
    <source>
        <dbReference type="ARBA" id="ARBA00022679"/>
    </source>
</evidence>
<keyword evidence="6 12" id="KW-0863">Zinc-finger</keyword>
<organism evidence="16 17">
    <name type="scientific">Triplophysa tibetana</name>
    <dbReference type="NCBI Taxonomy" id="1572043"/>
    <lineage>
        <taxon>Eukaryota</taxon>
        <taxon>Metazoa</taxon>
        <taxon>Chordata</taxon>
        <taxon>Craniata</taxon>
        <taxon>Vertebrata</taxon>
        <taxon>Euteleostomi</taxon>
        <taxon>Actinopterygii</taxon>
        <taxon>Neopterygii</taxon>
        <taxon>Teleostei</taxon>
        <taxon>Ostariophysi</taxon>
        <taxon>Cypriniformes</taxon>
        <taxon>Nemacheilidae</taxon>
        <taxon>Triplophysa</taxon>
    </lineage>
</organism>
<dbReference type="GO" id="GO:0010212">
    <property type="term" value="P:response to ionizing radiation"/>
    <property type="evidence" value="ECO:0007669"/>
    <property type="project" value="UniProtKB-UniRule"/>
</dbReference>
<evidence type="ECO:0000256" key="1">
    <source>
        <dbReference type="ARBA" id="ARBA00005797"/>
    </source>
</evidence>
<keyword evidence="8 12" id="KW-0862">Zinc</keyword>
<dbReference type="InterPro" id="IPR013083">
    <property type="entry name" value="Znf_RING/FYVE/PHD"/>
</dbReference>
<accession>A0A5A9NIC3</accession>
<dbReference type="GO" id="GO:0000151">
    <property type="term" value="C:ubiquitin ligase complex"/>
    <property type="evidence" value="ECO:0007669"/>
    <property type="project" value="UniProtKB-UniRule"/>
</dbReference>
<evidence type="ECO:0000256" key="5">
    <source>
        <dbReference type="ARBA" id="ARBA00022763"/>
    </source>
</evidence>
<sequence>MTRASTSSRTHLRVGRDCDWLLLHEDTEVSVGRGLNVSHQILSACCPLMISRNHCMFKQNDDRQWTVTDNKSLNGVWVNGTRIAPGQPFILQQGDSVRLGVPLDGNPVEFDYLLVQRPFSEVKPFLSGNPSKESSSTSSGLKLKISKRKFDGEESESCPTQHSKSKLYRCSWPDKSRAQPCPSVERRDTEKCSSRISNEDRSRDKAGSSQGCKESSQQLASVHQYKKNLMALKGRVGETQKRAAELESQQRETPEREQEMQELQGQLEMLRGQLKAQQEQALKRMERLEESFCEEERRLEFEKAQQNEEGLKKQLEEALKEHRNVIDELKHAREGFKEVLQAKDKELEVTKEEKEKAKAQKDEVVTQMTEVLESELQCSICSELFIESVTLNCAHSFCQHCIREWRKRKEKCPMCWQNITSQTRSLVLDNCIDRMVENLSADMRERRLTLISERKGQTPSVSAAVVVIHDDSSSDTSILSDGSMLGTPSESDSSLVRYHSDEDTSWTEEEEDDDYV</sequence>
<evidence type="ECO:0000256" key="7">
    <source>
        <dbReference type="ARBA" id="ARBA00022786"/>
    </source>
</evidence>
<dbReference type="PROSITE" id="PS50006">
    <property type="entry name" value="FHA_DOMAIN"/>
    <property type="match status" value="1"/>
</dbReference>
<feature type="compositionally biased region" description="Basic and acidic residues" evidence="13">
    <location>
        <begin position="239"/>
        <end position="259"/>
    </location>
</feature>
<comment type="similarity">
    <text evidence="12">Belongs to the RNF8 family.</text>
</comment>
<evidence type="ECO:0000256" key="13">
    <source>
        <dbReference type="SAM" id="MobiDB-lite"/>
    </source>
</evidence>
<feature type="region of interest" description="Disordered" evidence="13">
    <location>
        <begin position="239"/>
        <end position="260"/>
    </location>
</feature>
<feature type="compositionally biased region" description="Low complexity" evidence="13">
    <location>
        <begin position="474"/>
        <end position="483"/>
    </location>
</feature>
<dbReference type="GO" id="GO:0005634">
    <property type="term" value="C:nucleus"/>
    <property type="evidence" value="ECO:0007669"/>
    <property type="project" value="UniProtKB-UniRule"/>
</dbReference>
<feature type="domain" description="RING-type" evidence="15">
    <location>
        <begin position="378"/>
        <end position="415"/>
    </location>
</feature>
<dbReference type="InterPro" id="IPR018957">
    <property type="entry name" value="Znf_C3HC4_RING-type"/>
</dbReference>
<dbReference type="GO" id="GO:0061630">
    <property type="term" value="F:ubiquitin protein ligase activity"/>
    <property type="evidence" value="ECO:0007669"/>
    <property type="project" value="UniProtKB-EC"/>
</dbReference>
<dbReference type="OrthoDB" id="341587at2759"/>
<dbReference type="GO" id="GO:0008270">
    <property type="term" value="F:zinc ion binding"/>
    <property type="evidence" value="ECO:0007669"/>
    <property type="project" value="UniProtKB-KW"/>
</dbReference>
<evidence type="ECO:0000256" key="6">
    <source>
        <dbReference type="ARBA" id="ARBA00022771"/>
    </source>
</evidence>
<dbReference type="GO" id="GO:0045739">
    <property type="term" value="P:positive regulation of DNA repair"/>
    <property type="evidence" value="ECO:0007669"/>
    <property type="project" value="UniProtKB-UniRule"/>
</dbReference>
<dbReference type="PANTHER" id="PTHR15067:SF4">
    <property type="entry name" value="E3 UBIQUITIN-PROTEIN LIGASE RNF8"/>
    <property type="match status" value="1"/>
</dbReference>
<dbReference type="Gene3D" id="3.30.40.10">
    <property type="entry name" value="Zinc/RING finger domain, C3HC4 (zinc finger)"/>
    <property type="match status" value="1"/>
</dbReference>
<dbReference type="GO" id="GO:0006325">
    <property type="term" value="P:chromatin organization"/>
    <property type="evidence" value="ECO:0007669"/>
    <property type="project" value="UniProtKB-KW"/>
</dbReference>
<evidence type="ECO:0000256" key="12">
    <source>
        <dbReference type="HAMAP-Rule" id="MF_03067"/>
    </source>
</evidence>
<keyword evidence="11 12" id="KW-0539">Nucleus</keyword>
<dbReference type="SMART" id="SM00184">
    <property type="entry name" value="RING"/>
    <property type="match status" value="1"/>
</dbReference>
<dbReference type="PROSITE" id="PS50089">
    <property type="entry name" value="ZF_RING_2"/>
    <property type="match status" value="1"/>
</dbReference>
<keyword evidence="10 12" id="KW-0234">DNA repair</keyword>
<dbReference type="GO" id="GO:0070936">
    <property type="term" value="P:protein K48-linked ubiquitination"/>
    <property type="evidence" value="ECO:0007669"/>
    <property type="project" value="TreeGrafter"/>
</dbReference>
<dbReference type="UniPathway" id="UPA00143"/>
<dbReference type="InterPro" id="IPR017907">
    <property type="entry name" value="Znf_RING_CS"/>
</dbReference>
<dbReference type="EMBL" id="SOYY01000018">
    <property type="protein sequence ID" value="KAA0708217.1"/>
    <property type="molecule type" value="Genomic_DNA"/>
</dbReference>
<gene>
    <name evidence="12" type="primary">RNF8</name>
    <name evidence="16" type="ORF">E1301_Tti019382</name>
</gene>
<feature type="compositionally biased region" description="Polar residues" evidence="13">
    <location>
        <begin position="207"/>
        <end position="219"/>
    </location>
</feature>
<comment type="similarity">
    <text evidence="1">Belongs to the CHFR family.</text>
</comment>
<feature type="compositionally biased region" description="Acidic residues" evidence="13">
    <location>
        <begin position="503"/>
        <end position="516"/>
    </location>
</feature>
<dbReference type="InterPro" id="IPR000253">
    <property type="entry name" value="FHA_dom"/>
</dbReference>
<evidence type="ECO:0000259" key="14">
    <source>
        <dbReference type="PROSITE" id="PS50006"/>
    </source>
</evidence>
<keyword evidence="17" id="KW-1185">Reference proteome</keyword>
<dbReference type="GO" id="GO:0003682">
    <property type="term" value="F:chromatin binding"/>
    <property type="evidence" value="ECO:0007669"/>
    <property type="project" value="UniProtKB-UniRule"/>
</dbReference>
<keyword evidence="3 12" id="KW-0808">Transferase</keyword>
<dbReference type="GO" id="GO:0042393">
    <property type="term" value="F:histone binding"/>
    <property type="evidence" value="ECO:0007669"/>
    <property type="project" value="UniProtKB-UniRule"/>
</dbReference>
<reference evidence="16 17" key="1">
    <citation type="journal article" date="2019" name="Mol. Ecol. Resour.">
        <title>Chromosome-level genome assembly of Triplophysa tibetana, a fish adapted to the harsh high-altitude environment of the Tibetan Plateau.</title>
        <authorList>
            <person name="Yang X."/>
            <person name="Liu H."/>
            <person name="Ma Z."/>
            <person name="Zou Y."/>
            <person name="Zou M."/>
            <person name="Mao Y."/>
            <person name="Li X."/>
            <person name="Wang H."/>
            <person name="Chen T."/>
            <person name="Wang W."/>
            <person name="Yang R."/>
        </authorList>
    </citation>
    <scope>NUCLEOTIDE SEQUENCE [LARGE SCALE GENOMIC DNA]</scope>
    <source>
        <strain evidence="16">TTIB1903HZAU</strain>
        <tissue evidence="16">Muscle</tissue>
    </source>
</reference>
<feature type="region of interest" description="Disordered" evidence="13">
    <location>
        <begin position="124"/>
        <end position="143"/>
    </location>
</feature>
<evidence type="ECO:0000313" key="16">
    <source>
        <dbReference type="EMBL" id="KAA0708217.1"/>
    </source>
</evidence>
<dbReference type="Proteomes" id="UP000324632">
    <property type="component" value="Chromosome 18"/>
</dbReference>
<evidence type="ECO:0000256" key="2">
    <source>
        <dbReference type="ARBA" id="ARBA00017908"/>
    </source>
</evidence>
<feature type="region of interest" description="Disordered" evidence="13">
    <location>
        <begin position="473"/>
        <end position="516"/>
    </location>
</feature>
<dbReference type="GO" id="GO:0043130">
    <property type="term" value="F:ubiquitin binding"/>
    <property type="evidence" value="ECO:0007669"/>
    <property type="project" value="UniProtKB-UniRule"/>
</dbReference>
<keyword evidence="7 12" id="KW-0833">Ubl conjugation pathway</keyword>
<keyword evidence="5 12" id="KW-0227">DNA damage</keyword>
<evidence type="ECO:0000313" key="17">
    <source>
        <dbReference type="Proteomes" id="UP000324632"/>
    </source>
</evidence>
<feature type="compositionally biased region" description="Low complexity" evidence="13">
    <location>
        <begin position="127"/>
        <end position="143"/>
    </location>
</feature>
<keyword evidence="4 12" id="KW-0479">Metal-binding</keyword>
<dbReference type="Pfam" id="PF00097">
    <property type="entry name" value="zf-C3HC4"/>
    <property type="match status" value="1"/>
</dbReference>
<dbReference type="HAMAP" id="MF_03067">
    <property type="entry name" value="RNF8"/>
    <property type="match status" value="1"/>
</dbReference>
<dbReference type="Pfam" id="PF00498">
    <property type="entry name" value="FHA"/>
    <property type="match status" value="1"/>
</dbReference>
<dbReference type="GO" id="GO:0006302">
    <property type="term" value="P:double-strand break repair"/>
    <property type="evidence" value="ECO:0007669"/>
    <property type="project" value="UniProtKB-UniRule"/>
</dbReference>
<dbReference type="PROSITE" id="PS00518">
    <property type="entry name" value="ZF_RING_1"/>
    <property type="match status" value="1"/>
</dbReference>
<dbReference type="PANTHER" id="PTHR15067">
    <property type="entry name" value="E3 UBIQUITIN-PROTEIN LIGASE RNF8"/>
    <property type="match status" value="1"/>
</dbReference>
<name>A0A5A9NIC3_9TELE</name>
<comment type="catalytic activity">
    <reaction evidence="12">
        <text>S-ubiquitinyl-[E2 ubiquitin-conjugating enzyme]-L-cysteine + [acceptor protein]-L-lysine = [E2 ubiquitin-conjugating enzyme]-L-cysteine + N(6)-ubiquitinyl-[acceptor protein]-L-lysine.</text>
        <dbReference type="EC" id="2.3.2.27"/>
    </reaction>
</comment>
<dbReference type="GO" id="GO:0006511">
    <property type="term" value="P:ubiquitin-dependent protein catabolic process"/>
    <property type="evidence" value="ECO:0007669"/>
    <property type="project" value="TreeGrafter"/>
</dbReference>
<dbReference type="InterPro" id="IPR001841">
    <property type="entry name" value="Znf_RING"/>
</dbReference>
<dbReference type="AlphaFoldDB" id="A0A5A9NIC3"/>
<protein>
    <recommendedName>
        <fullName evidence="2">E3 ubiquitin-protein ligase CHFR</fullName>
    </recommendedName>
</protein>
<dbReference type="CDD" id="cd22663">
    <property type="entry name" value="FHA_RNF8"/>
    <property type="match status" value="1"/>
</dbReference>
<dbReference type="InterPro" id="IPR008984">
    <property type="entry name" value="SMAD_FHA_dom_sf"/>
</dbReference>
<evidence type="ECO:0000256" key="10">
    <source>
        <dbReference type="ARBA" id="ARBA00023204"/>
    </source>
</evidence>
<dbReference type="FunFam" id="2.60.200.20:FF:000015">
    <property type="entry name" value="E3 ubiquitin-protein ligase RNF8"/>
    <property type="match status" value="1"/>
</dbReference>
<comment type="caution">
    <text evidence="16">The sequence shown here is derived from an EMBL/GenBank/DDBJ whole genome shotgun (WGS) entry which is preliminary data.</text>
</comment>
<dbReference type="GO" id="GO:0035861">
    <property type="term" value="C:site of double-strand break"/>
    <property type="evidence" value="ECO:0007669"/>
    <property type="project" value="TreeGrafter"/>
</dbReference>
<feature type="region of interest" description="Disordered" evidence="13">
    <location>
        <begin position="172"/>
        <end position="219"/>
    </location>
</feature>
<dbReference type="SMART" id="SM00240">
    <property type="entry name" value="FHA"/>
    <property type="match status" value="1"/>
</dbReference>
<evidence type="ECO:0000259" key="15">
    <source>
        <dbReference type="PROSITE" id="PS50089"/>
    </source>
</evidence>
<evidence type="ECO:0000256" key="11">
    <source>
        <dbReference type="ARBA" id="ARBA00023242"/>
    </source>
</evidence>
<feature type="compositionally biased region" description="Basic and acidic residues" evidence="13">
    <location>
        <begin position="184"/>
        <end position="206"/>
    </location>
</feature>
<proteinExistence type="inferred from homology"/>
<evidence type="ECO:0000256" key="8">
    <source>
        <dbReference type="ARBA" id="ARBA00022833"/>
    </source>
</evidence>